<dbReference type="SUPFAM" id="SSF81383">
    <property type="entry name" value="F-box domain"/>
    <property type="match status" value="1"/>
</dbReference>
<accession>R7W6W9</accession>
<dbReference type="NCBIfam" id="TIGR01640">
    <property type="entry name" value="F_box_assoc_1"/>
    <property type="match status" value="1"/>
</dbReference>
<dbReference type="PANTHER" id="PTHR31672:SF2">
    <property type="entry name" value="F-BOX DOMAIN-CONTAINING PROTEIN"/>
    <property type="match status" value="1"/>
</dbReference>
<dbReference type="PANTHER" id="PTHR31672">
    <property type="entry name" value="BNACNNG10540D PROTEIN"/>
    <property type="match status" value="1"/>
</dbReference>
<proteinExistence type="predicted"/>
<dbReference type="Pfam" id="PF00646">
    <property type="entry name" value="F-box"/>
    <property type="match status" value="1"/>
</dbReference>
<sequence length="356" mass="39679">MEALAEEILREILLRLPTRDVGRGRCVSQQWRSLLTDPYFIGVHAHSSHVVSGAAAEALLVSKTQMQGCSPELTVFNVSTAATMCVVAGHPDEYGPTNACNGFLLLAANTVPWMPVFVCNPVTGDKLRVLPPLRSGIDSGAHCHLHAMGYSPSTRHYKLFRLSLTAHDGLHENYVHVLTLGGTDGGVWRRHRGLYRCHGMDSMPALIDHRLHVLCMKREHDTKPNRLLVVDVASERHRMYCLPGYNAEEAVATAFDLHGRVCVAVHELGPRRGKLYFWVVRPQGGHGCLYLSPLTWEMRYSFDMGTTSGSLISLHALTPSCAWLDVDDGMLYYLYGNRVYKHDTMKGSRRQGCMKV</sequence>
<dbReference type="EnsemblPlants" id="EMT16543">
    <property type="protein sequence ID" value="EMT16543"/>
    <property type="gene ID" value="F775_22499"/>
</dbReference>
<dbReference type="PROSITE" id="PS50181">
    <property type="entry name" value="FBOX"/>
    <property type="match status" value="1"/>
</dbReference>
<dbReference type="InterPro" id="IPR001810">
    <property type="entry name" value="F-box_dom"/>
</dbReference>
<dbReference type="SMART" id="SM00256">
    <property type="entry name" value="FBOX"/>
    <property type="match status" value="1"/>
</dbReference>
<evidence type="ECO:0000313" key="1">
    <source>
        <dbReference type="EnsemblPlants" id="EMT16543"/>
    </source>
</evidence>
<dbReference type="InterPro" id="IPR036047">
    <property type="entry name" value="F-box-like_dom_sf"/>
</dbReference>
<dbReference type="AlphaFoldDB" id="R7W6W9"/>
<dbReference type="Pfam" id="PF08268">
    <property type="entry name" value="FBA_3"/>
    <property type="match status" value="1"/>
</dbReference>
<name>R7W6W9_AEGTA</name>
<dbReference type="CDD" id="cd22157">
    <property type="entry name" value="F-box_AtFBW1-like"/>
    <property type="match status" value="1"/>
</dbReference>
<dbReference type="InterPro" id="IPR017451">
    <property type="entry name" value="F-box-assoc_interact_dom"/>
</dbReference>
<dbReference type="InterPro" id="IPR013187">
    <property type="entry name" value="F-box-assoc_dom_typ3"/>
</dbReference>
<dbReference type="Gene3D" id="1.20.1280.50">
    <property type="match status" value="1"/>
</dbReference>
<organism evidence="1">
    <name type="scientific">Aegilops tauschii</name>
    <name type="common">Tausch's goatgrass</name>
    <name type="synonym">Aegilops squarrosa</name>
    <dbReference type="NCBI Taxonomy" id="37682"/>
    <lineage>
        <taxon>Eukaryota</taxon>
        <taxon>Viridiplantae</taxon>
        <taxon>Streptophyta</taxon>
        <taxon>Embryophyta</taxon>
        <taxon>Tracheophyta</taxon>
        <taxon>Spermatophyta</taxon>
        <taxon>Magnoliopsida</taxon>
        <taxon>Liliopsida</taxon>
        <taxon>Poales</taxon>
        <taxon>Poaceae</taxon>
        <taxon>BOP clade</taxon>
        <taxon>Pooideae</taxon>
        <taxon>Triticodae</taxon>
        <taxon>Triticeae</taxon>
        <taxon>Triticinae</taxon>
        <taxon>Aegilops</taxon>
    </lineage>
</organism>
<dbReference type="InterPro" id="IPR050796">
    <property type="entry name" value="SCF_F-box_component"/>
</dbReference>
<protein>
    <submittedName>
        <fullName evidence="1">Uncharacterized protein</fullName>
    </submittedName>
</protein>
<dbReference type="OMA" id="LRYIFEM"/>
<reference evidence="1" key="1">
    <citation type="submission" date="2015-06" db="UniProtKB">
        <authorList>
            <consortium name="EnsemblPlants"/>
        </authorList>
    </citation>
    <scope>IDENTIFICATION</scope>
</reference>